<organism evidence="3 4">
    <name type="scientific">Microbacterium panaciterrae</name>
    <dbReference type="NCBI Taxonomy" id="985759"/>
    <lineage>
        <taxon>Bacteria</taxon>
        <taxon>Bacillati</taxon>
        <taxon>Actinomycetota</taxon>
        <taxon>Actinomycetes</taxon>
        <taxon>Micrococcales</taxon>
        <taxon>Microbacteriaceae</taxon>
        <taxon>Microbacterium</taxon>
    </lineage>
</organism>
<comment type="caution">
    <text evidence="3">The sequence shown here is derived from an EMBL/GenBank/DDBJ whole genome shotgun (WGS) entry which is preliminary data.</text>
</comment>
<evidence type="ECO:0000256" key="1">
    <source>
        <dbReference type="SAM" id="MobiDB-lite"/>
    </source>
</evidence>
<evidence type="ECO:0000259" key="2">
    <source>
        <dbReference type="Pfam" id="PF21805"/>
    </source>
</evidence>
<dbReference type="Pfam" id="PF21805">
    <property type="entry name" value="Imm5_like"/>
    <property type="match status" value="1"/>
</dbReference>
<dbReference type="Proteomes" id="UP001500731">
    <property type="component" value="Unassembled WGS sequence"/>
</dbReference>
<accession>A0ABP8PM09</accession>
<feature type="region of interest" description="Disordered" evidence="1">
    <location>
        <begin position="1"/>
        <end position="28"/>
    </location>
</feature>
<keyword evidence="4" id="KW-1185">Reference proteome</keyword>
<protein>
    <recommendedName>
        <fullName evidence="2">Imm-5-like domain-containing protein</fullName>
    </recommendedName>
</protein>
<dbReference type="InterPro" id="IPR048667">
    <property type="entry name" value="Imm5-like"/>
</dbReference>
<gene>
    <name evidence="3" type="ORF">GCM10023171_26890</name>
</gene>
<name>A0ABP8PM09_9MICO</name>
<evidence type="ECO:0000313" key="3">
    <source>
        <dbReference type="EMBL" id="GAA4488059.1"/>
    </source>
</evidence>
<feature type="domain" description="Imm-5-like" evidence="2">
    <location>
        <begin position="50"/>
        <end position="173"/>
    </location>
</feature>
<dbReference type="EMBL" id="BAABGP010000018">
    <property type="protein sequence ID" value="GAA4488059.1"/>
    <property type="molecule type" value="Genomic_DNA"/>
</dbReference>
<evidence type="ECO:0000313" key="4">
    <source>
        <dbReference type="Proteomes" id="UP001500731"/>
    </source>
</evidence>
<reference evidence="4" key="1">
    <citation type="journal article" date="2019" name="Int. J. Syst. Evol. Microbiol.">
        <title>The Global Catalogue of Microorganisms (GCM) 10K type strain sequencing project: providing services to taxonomists for standard genome sequencing and annotation.</title>
        <authorList>
            <consortium name="The Broad Institute Genomics Platform"/>
            <consortium name="The Broad Institute Genome Sequencing Center for Infectious Disease"/>
            <person name="Wu L."/>
            <person name="Ma J."/>
        </authorList>
    </citation>
    <scope>NUCLEOTIDE SEQUENCE [LARGE SCALE GENOMIC DNA]</scope>
    <source>
        <strain evidence="4">JCM 17839</strain>
    </source>
</reference>
<sequence>MTEMTDIRSLGSFADPHPSSTPASPAQDAASNVVPLFADGALPDVTDLRLSEADRRELVTWTIACAERLLPVFQAERPDDDRPREALAAAEAFLRGELDIAAVREKAFACHAAAREAQDPSAEAAARVCGQAVAVAHLAGHSRQVPRHTARAFPGDRSRRDEELAWQRMNIPARFDAYVYDGD</sequence>
<proteinExistence type="predicted"/>